<dbReference type="AlphaFoldDB" id="A0A0E9QEL7"/>
<sequence>MQIYISSYFVIQLIRKWYETADLLFVVLKIFKADC</sequence>
<dbReference type="EMBL" id="GBXM01093620">
    <property type="protein sequence ID" value="JAH14957.1"/>
    <property type="molecule type" value="Transcribed_RNA"/>
</dbReference>
<organism evidence="1">
    <name type="scientific">Anguilla anguilla</name>
    <name type="common">European freshwater eel</name>
    <name type="synonym">Muraena anguilla</name>
    <dbReference type="NCBI Taxonomy" id="7936"/>
    <lineage>
        <taxon>Eukaryota</taxon>
        <taxon>Metazoa</taxon>
        <taxon>Chordata</taxon>
        <taxon>Craniata</taxon>
        <taxon>Vertebrata</taxon>
        <taxon>Euteleostomi</taxon>
        <taxon>Actinopterygii</taxon>
        <taxon>Neopterygii</taxon>
        <taxon>Teleostei</taxon>
        <taxon>Anguilliformes</taxon>
        <taxon>Anguillidae</taxon>
        <taxon>Anguilla</taxon>
    </lineage>
</organism>
<reference evidence="1" key="2">
    <citation type="journal article" date="2015" name="Fish Shellfish Immunol.">
        <title>Early steps in the European eel (Anguilla anguilla)-Vibrio vulnificus interaction in the gills: Role of the RtxA13 toxin.</title>
        <authorList>
            <person name="Callol A."/>
            <person name="Pajuelo D."/>
            <person name="Ebbesson L."/>
            <person name="Teles M."/>
            <person name="MacKenzie S."/>
            <person name="Amaro C."/>
        </authorList>
    </citation>
    <scope>NUCLEOTIDE SEQUENCE</scope>
</reference>
<reference evidence="1" key="1">
    <citation type="submission" date="2014-11" db="EMBL/GenBank/DDBJ databases">
        <authorList>
            <person name="Amaro Gonzalez C."/>
        </authorList>
    </citation>
    <scope>NUCLEOTIDE SEQUENCE</scope>
</reference>
<proteinExistence type="predicted"/>
<name>A0A0E9QEL7_ANGAN</name>
<accession>A0A0E9QEL7</accession>
<evidence type="ECO:0000313" key="1">
    <source>
        <dbReference type="EMBL" id="JAH14957.1"/>
    </source>
</evidence>
<protein>
    <submittedName>
        <fullName evidence="1">Uncharacterized protein</fullName>
    </submittedName>
</protein>